<dbReference type="Pfam" id="PF23023">
    <property type="entry name" value="Anti-Pycsar_Apyc1"/>
    <property type="match status" value="1"/>
</dbReference>
<keyword evidence="3" id="KW-1185">Reference proteome</keyword>
<dbReference type="Proteomes" id="UP000826540">
    <property type="component" value="Chromosome"/>
</dbReference>
<proteinExistence type="predicted"/>
<dbReference type="RefSeq" id="WP_220608677.1">
    <property type="nucleotide sequence ID" value="NZ_CP080598.1"/>
</dbReference>
<dbReference type="InterPro" id="IPR036866">
    <property type="entry name" value="RibonucZ/Hydroxyglut_hydro"/>
</dbReference>
<dbReference type="NCBIfam" id="NF041257">
    <property type="entry name" value="GntH_guanitoxin"/>
    <property type="match status" value="1"/>
</dbReference>
<name>A0ABX8WVP1_9CYAN</name>
<evidence type="ECO:0000313" key="3">
    <source>
        <dbReference type="Proteomes" id="UP000826540"/>
    </source>
</evidence>
<keyword evidence="1" id="KW-0255">Endonuclease</keyword>
<accession>A0ABX8WVP1</accession>
<dbReference type="PANTHER" id="PTHR46018:SF2">
    <property type="entry name" value="ZINC PHOSPHODIESTERASE ELAC PROTEIN 1"/>
    <property type="match status" value="1"/>
</dbReference>
<sequence length="413" mass="46486">MSNNKQDINHTELNPMAHSRRGFFTVFIAGISTSVSSIFRKDVAVAENHKAFTAENKSMLSTNNQSFFFPGELLASDEMRITIVGSSSVARKTQSGTSIFLELGNGDSFIFDAGPGVAANYTALGVPYSRMDRIFLSHLHCDHITDLAYIYGQGSMYDRKTPLRIWGPSGKESKFGTNAFVESMKAMCLWHTESLSYHQNGNGYETEVHEFDYAQNPGVAYNEKGVVIKHFPAVHLKDGAVSYRVDWNGLSFVFSGDSQPNTFMVENAQNVDILIHQTIPPAQVWAKEYNMPLEQVIELQNRFDSPPHAVGAIFDQTRPRLGVLTHLYLNENIKVAILDSCQEVYDGPIEIAQDLMVFNISKNEIKQRIAIVPELALQNTVKKYENLPPPKYKPREQLSQWLLDAVIPQEQWK</sequence>
<evidence type="ECO:0000313" key="2">
    <source>
        <dbReference type="EMBL" id="QYX30488.1"/>
    </source>
</evidence>
<reference evidence="2 3" key="1">
    <citation type="journal article" date="2022" name="J. Am. Chem. Soc.">
        <title>Biosynthesis of Guanitoxin Enables Global Environmental Detection in Freshwater Cyanobacteria.</title>
        <authorList>
            <person name="Lima S.T."/>
            <person name="Fallon T.R."/>
            <person name="Cordoza J.L."/>
            <person name="Chekan J.R."/>
            <person name="Delbaje E."/>
            <person name="Hopiavuori A.R."/>
            <person name="Alvarenga D.O."/>
            <person name="Wood S.M."/>
            <person name="Luhavaya H."/>
            <person name="Baumgartner J.T."/>
            <person name="Dorr F.A."/>
            <person name="Etchegaray A."/>
            <person name="Pinto E."/>
            <person name="McKinnie S.M.K."/>
            <person name="Fiore M.F."/>
            <person name="Moore B.S."/>
        </authorList>
    </citation>
    <scope>NUCLEOTIDE SEQUENCE [LARGE SCALE GENOMIC DNA]</scope>
    <source>
        <strain evidence="2 3">ITEP-024</strain>
    </source>
</reference>
<dbReference type="SUPFAM" id="SSF56281">
    <property type="entry name" value="Metallo-hydrolase/oxidoreductase"/>
    <property type="match status" value="1"/>
</dbReference>
<dbReference type="PANTHER" id="PTHR46018">
    <property type="entry name" value="ZINC PHOSPHODIESTERASE ELAC PROTEIN 1"/>
    <property type="match status" value="1"/>
</dbReference>
<keyword evidence="1" id="KW-0540">Nuclease</keyword>
<evidence type="ECO:0000256" key="1">
    <source>
        <dbReference type="ARBA" id="ARBA00022759"/>
    </source>
</evidence>
<keyword evidence="1" id="KW-0378">Hydrolase</keyword>
<gene>
    <name evidence="2" type="primary">gntH</name>
    <name evidence="2" type="ORF">K2F26_16490</name>
</gene>
<dbReference type="Gene3D" id="3.60.15.10">
    <property type="entry name" value="Ribonuclease Z/Hydroxyacylglutathione hydrolase-like"/>
    <property type="match status" value="1"/>
</dbReference>
<dbReference type="EMBL" id="CP080598">
    <property type="protein sequence ID" value="QYX30488.1"/>
    <property type="molecule type" value="Genomic_DNA"/>
</dbReference>
<organism evidence="2 3">
    <name type="scientific">Sphaerospermopsis torques-reginae ITEP-024</name>
    <dbReference type="NCBI Taxonomy" id="984208"/>
    <lineage>
        <taxon>Bacteria</taxon>
        <taxon>Bacillati</taxon>
        <taxon>Cyanobacteriota</taxon>
        <taxon>Cyanophyceae</taxon>
        <taxon>Nostocales</taxon>
        <taxon>Aphanizomenonaceae</taxon>
        <taxon>Sphaerospermopsis</taxon>
        <taxon>Sphaerospermopsis torques-reginae</taxon>
    </lineage>
</organism>
<protein>
    <submittedName>
        <fullName evidence="2">MBL fold metallo-hydrolase</fullName>
    </submittedName>
</protein>